<dbReference type="InterPro" id="IPR025232">
    <property type="entry name" value="DUF4174"/>
</dbReference>
<gene>
    <name evidence="3" type="ORF">A9Q93_00700</name>
</gene>
<dbReference type="RefSeq" id="WP_303685455.1">
    <property type="nucleotide sequence ID" value="NZ_CAJXYO010000027.1"/>
</dbReference>
<protein>
    <recommendedName>
        <fullName evidence="2">DUF4174 domain-containing protein</fullName>
    </recommendedName>
</protein>
<organism evidence="3 4">
    <name type="scientific">Nonlabens dokdonensis</name>
    <dbReference type="NCBI Taxonomy" id="328515"/>
    <lineage>
        <taxon>Bacteria</taxon>
        <taxon>Pseudomonadati</taxon>
        <taxon>Bacteroidota</taxon>
        <taxon>Flavobacteriia</taxon>
        <taxon>Flavobacteriales</taxon>
        <taxon>Flavobacteriaceae</taxon>
        <taxon>Nonlabens</taxon>
    </lineage>
</organism>
<reference evidence="4" key="1">
    <citation type="journal article" date="2017" name="Proc. Natl. Acad. Sci. U.S.A.">
        <title>Simulation of Deepwater Horizon oil plume reveals substrate specialization within a complex community of hydrocarbon-degraders.</title>
        <authorList>
            <person name="Hu P."/>
            <person name="Dubinsky E.A."/>
            <person name="Probst A.J."/>
            <person name="Wang J."/>
            <person name="Sieber C.M.K."/>
            <person name="Tom L.M."/>
            <person name="Gardinali P."/>
            <person name="Banfield J.F."/>
            <person name="Atlas R.M."/>
            <person name="Andersen G.L."/>
        </authorList>
    </citation>
    <scope>NUCLEOTIDE SEQUENCE [LARGE SCALE GENOMIC DNA]</scope>
</reference>
<dbReference type="Pfam" id="PF13778">
    <property type="entry name" value="DUF4174"/>
    <property type="match status" value="1"/>
</dbReference>
<evidence type="ECO:0000256" key="1">
    <source>
        <dbReference type="ARBA" id="ARBA00022729"/>
    </source>
</evidence>
<dbReference type="AlphaFoldDB" id="A0A1Z8BG73"/>
<feature type="domain" description="DUF4174" evidence="2">
    <location>
        <begin position="21"/>
        <end position="140"/>
    </location>
</feature>
<evidence type="ECO:0000259" key="2">
    <source>
        <dbReference type="Pfam" id="PF13778"/>
    </source>
</evidence>
<dbReference type="EMBL" id="MAAX01000014">
    <property type="protein sequence ID" value="OUS21573.1"/>
    <property type="molecule type" value="Genomic_DNA"/>
</dbReference>
<accession>A0A1Z8BG73</accession>
<dbReference type="Proteomes" id="UP000196102">
    <property type="component" value="Unassembled WGS sequence"/>
</dbReference>
<keyword evidence="1" id="KW-0732">Signal</keyword>
<proteinExistence type="predicted"/>
<evidence type="ECO:0000313" key="3">
    <source>
        <dbReference type="EMBL" id="OUS21573.1"/>
    </source>
</evidence>
<name>A0A1Z8BG73_9FLAO</name>
<sequence length="144" mass="16853">MKFSLLVLFSIISLMTSSQTLEKHRWENRILLVISEENNSNEEYSNQLQVINDSFEGYTERKLIVYTVLPDKYRLLDITTNQEANWIKNSKLYSTYNKNKKPFKVVLIGLDGSVKEERNAAINSEELFAIIDGMPMRRSELNRK</sequence>
<comment type="caution">
    <text evidence="3">The sequence shown here is derived from an EMBL/GenBank/DDBJ whole genome shotgun (WGS) entry which is preliminary data.</text>
</comment>
<evidence type="ECO:0000313" key="4">
    <source>
        <dbReference type="Proteomes" id="UP000196102"/>
    </source>
</evidence>